<dbReference type="PROSITE" id="PS01245">
    <property type="entry name" value="RIO1"/>
    <property type="match status" value="1"/>
</dbReference>
<keyword evidence="14" id="KW-0067">ATP-binding</keyword>
<evidence type="ECO:0000256" key="13">
    <source>
        <dbReference type="ARBA" id="ARBA00022777"/>
    </source>
</evidence>
<name>T1JPM7_TETUR</name>
<evidence type="ECO:0000256" key="3">
    <source>
        <dbReference type="ARBA" id="ARBA00009196"/>
    </source>
</evidence>
<evidence type="ECO:0000256" key="22">
    <source>
        <dbReference type="PIRNR" id="PIRNR038146"/>
    </source>
</evidence>
<evidence type="ECO:0000256" key="20">
    <source>
        <dbReference type="ARBA" id="ARBA00064322"/>
    </source>
</evidence>
<keyword evidence="7 22" id="KW-0723">Serine/threonine-protein kinase</keyword>
<evidence type="ECO:0000256" key="5">
    <source>
        <dbReference type="ARBA" id="ARBA00022490"/>
    </source>
</evidence>
<dbReference type="GO" id="GO:0106310">
    <property type="term" value="F:protein serine kinase activity"/>
    <property type="evidence" value="ECO:0007669"/>
    <property type="project" value="RHEA"/>
</dbReference>
<evidence type="ECO:0000256" key="11">
    <source>
        <dbReference type="ARBA" id="ARBA00022723"/>
    </source>
</evidence>
<dbReference type="Gene3D" id="3.30.200.20">
    <property type="entry name" value="Phosphorylase Kinase, domain 1"/>
    <property type="match status" value="1"/>
</dbReference>
<evidence type="ECO:0000256" key="12">
    <source>
        <dbReference type="ARBA" id="ARBA00022741"/>
    </source>
</evidence>
<comment type="catalytic activity">
    <reaction evidence="18 22">
        <text>L-threonyl-[protein] + ATP = O-phospho-L-threonyl-[protein] + ADP + H(+)</text>
        <dbReference type="Rhea" id="RHEA:46608"/>
        <dbReference type="Rhea" id="RHEA-COMP:11060"/>
        <dbReference type="Rhea" id="RHEA-COMP:11605"/>
        <dbReference type="ChEBI" id="CHEBI:15378"/>
        <dbReference type="ChEBI" id="CHEBI:30013"/>
        <dbReference type="ChEBI" id="CHEBI:30616"/>
        <dbReference type="ChEBI" id="CHEBI:61977"/>
        <dbReference type="ChEBI" id="CHEBI:456216"/>
        <dbReference type="EC" id="2.7.11.1"/>
    </reaction>
</comment>
<dbReference type="EnsemblMetazoa" id="tetur01g00160.1">
    <property type="protein sequence ID" value="tetur01g00160.1"/>
    <property type="gene ID" value="tetur01g00160"/>
</dbReference>
<dbReference type="PANTHER" id="PTHR45723">
    <property type="entry name" value="SERINE/THREONINE-PROTEIN KINASE RIO1"/>
    <property type="match status" value="1"/>
</dbReference>
<evidence type="ECO:0000256" key="9">
    <source>
        <dbReference type="ARBA" id="ARBA00022588"/>
    </source>
</evidence>
<dbReference type="EC" id="2.7.11.1" evidence="4 22"/>
<evidence type="ECO:0000256" key="1">
    <source>
        <dbReference type="ARBA" id="ARBA00001946"/>
    </source>
</evidence>
<proteinExistence type="inferred from homology"/>
<evidence type="ECO:0000313" key="26">
    <source>
        <dbReference type="Proteomes" id="UP000015104"/>
    </source>
</evidence>
<dbReference type="SMART" id="SM00090">
    <property type="entry name" value="RIO"/>
    <property type="match status" value="1"/>
</dbReference>
<sequence length="603" mass="67778">MSCWDKRKIANGLSKDSSEINPATKDDKKGVNGTILINKTGEEDGDGDGGGRNRSENGDFGEVSFGEIMNEQYVSYLMEKEGLPGEKVDLSPDIVEKQVNGGDILVPMESLDLCALPIPADEESTDNDLLLAQLLQEEFDKEFNDHLESQGKDLTTKSESVAVAFCPSRRVPNDSTSESEADDATPGADDKYRDWDSFESAEKGSAAVTLGRKGFAKNAEGSYTTKHDPTVCGRRNACRVMDFDVAVKTGDGGGFDMKLNNNVFNALKVHSKKESKRAARLRQAKEKSTVEHVMDEKTRLLLYKLVNRGILDEVNGTISTGKESHVYHGIGGDPEKQITCGEVAIKVYKTTLNEFKNREAYIRDDHRFKDKFSRQNPRKTIHLWAEKEMHNLMRIKRAGIPCPEVVMLKDHILVMKFIGMGGKHAPSLKDAKLSLSQLTQAYNDVVQIMKKMYGKCELIHGDLSEYNLLWYLNKVWVIDVSQSVLTNHPFSLHFLSRDCLNITKFFEKCGLQEMKSSGELFYEITGKELEGDDLGDIDHLANILDYERDVEVLTYGVNTEVDNFNELFERSVLERENMANGKSIQPKQSEKNDKNHRGTTQYH</sequence>
<keyword evidence="8" id="KW-0597">Phosphoprotein</keyword>
<evidence type="ECO:0000256" key="6">
    <source>
        <dbReference type="ARBA" id="ARBA00022517"/>
    </source>
</evidence>
<keyword evidence="16" id="KW-0391">Immunity</keyword>
<accession>T1JPM7</accession>
<evidence type="ECO:0000256" key="10">
    <source>
        <dbReference type="ARBA" id="ARBA00022679"/>
    </source>
</evidence>
<dbReference type="InterPro" id="IPR011009">
    <property type="entry name" value="Kinase-like_dom_sf"/>
</dbReference>
<dbReference type="STRING" id="32264.T1JPM7"/>
<feature type="region of interest" description="Disordered" evidence="23">
    <location>
        <begin position="579"/>
        <end position="603"/>
    </location>
</feature>
<keyword evidence="13 22" id="KW-0418">Kinase</keyword>
<evidence type="ECO:0000259" key="24">
    <source>
        <dbReference type="SMART" id="SM00090"/>
    </source>
</evidence>
<reference evidence="26" key="1">
    <citation type="submission" date="2011-08" db="EMBL/GenBank/DDBJ databases">
        <authorList>
            <person name="Rombauts S."/>
        </authorList>
    </citation>
    <scope>NUCLEOTIDE SEQUENCE</scope>
    <source>
        <strain evidence="26">London</strain>
    </source>
</reference>
<reference evidence="25" key="2">
    <citation type="submission" date="2015-06" db="UniProtKB">
        <authorList>
            <consortium name="EnsemblMetazoa"/>
        </authorList>
    </citation>
    <scope>IDENTIFICATION</scope>
</reference>
<dbReference type="HOGENOM" id="CLU_018693_5_0_1"/>
<evidence type="ECO:0000256" key="2">
    <source>
        <dbReference type="ARBA" id="ARBA00004496"/>
    </source>
</evidence>
<keyword evidence="10 22" id="KW-0808">Transferase</keyword>
<dbReference type="AlphaFoldDB" id="T1JPM7"/>
<evidence type="ECO:0000256" key="19">
    <source>
        <dbReference type="ARBA" id="ARBA00048679"/>
    </source>
</evidence>
<evidence type="ECO:0000256" key="18">
    <source>
        <dbReference type="ARBA" id="ARBA00047899"/>
    </source>
</evidence>
<dbReference type="InterPro" id="IPR018934">
    <property type="entry name" value="RIO_dom"/>
</dbReference>
<keyword evidence="12 22" id="KW-0547">Nucleotide-binding</keyword>
<dbReference type="EMBL" id="CAEY01000428">
    <property type="status" value="NOT_ANNOTATED_CDS"/>
    <property type="molecule type" value="Genomic_DNA"/>
</dbReference>
<dbReference type="GO" id="GO:0042254">
    <property type="term" value="P:ribosome biogenesis"/>
    <property type="evidence" value="ECO:0007669"/>
    <property type="project" value="UniProtKB-KW"/>
</dbReference>
<dbReference type="GO" id="GO:0004674">
    <property type="term" value="F:protein serine/threonine kinase activity"/>
    <property type="evidence" value="ECO:0007669"/>
    <property type="project" value="UniProtKB-UniRule"/>
</dbReference>
<dbReference type="InterPro" id="IPR051272">
    <property type="entry name" value="RIO-type_Ser/Thr_kinase"/>
</dbReference>
<keyword evidence="9" id="KW-0399">Innate immunity</keyword>
<evidence type="ECO:0000256" key="7">
    <source>
        <dbReference type="ARBA" id="ARBA00022527"/>
    </source>
</evidence>
<dbReference type="GO" id="GO:0045087">
    <property type="term" value="P:innate immune response"/>
    <property type="evidence" value="ECO:0007669"/>
    <property type="project" value="UniProtKB-KW"/>
</dbReference>
<evidence type="ECO:0000256" key="21">
    <source>
        <dbReference type="ARBA" id="ARBA00068351"/>
    </source>
</evidence>
<evidence type="ECO:0000256" key="23">
    <source>
        <dbReference type="SAM" id="MobiDB-lite"/>
    </source>
</evidence>
<protein>
    <recommendedName>
        <fullName evidence="21 22">Serine/threonine-protein kinase RIO3</fullName>
        <ecNumber evidence="4 22">2.7.11.1</ecNumber>
    </recommendedName>
</protein>
<dbReference type="SUPFAM" id="SSF56112">
    <property type="entry name" value="Protein kinase-like (PK-like)"/>
    <property type="match status" value="1"/>
</dbReference>
<dbReference type="Gene3D" id="1.10.510.10">
    <property type="entry name" value="Transferase(Phosphotransferase) domain 1"/>
    <property type="match status" value="1"/>
</dbReference>
<dbReference type="PIRSF" id="PIRSF038146">
    <property type="entry name" value="Ser/Thr_PK_RIO3"/>
    <property type="match status" value="1"/>
</dbReference>
<dbReference type="eggNOG" id="KOG2269">
    <property type="taxonomic scope" value="Eukaryota"/>
</dbReference>
<evidence type="ECO:0000256" key="17">
    <source>
        <dbReference type="ARBA" id="ARBA00023118"/>
    </source>
</evidence>
<evidence type="ECO:0000256" key="16">
    <source>
        <dbReference type="ARBA" id="ARBA00022859"/>
    </source>
</evidence>
<dbReference type="FunFam" id="3.30.200.20:FF:000200">
    <property type="entry name" value="Serine/threonine-protein kinase RIO3"/>
    <property type="match status" value="1"/>
</dbReference>
<comment type="subcellular location">
    <subcellularLocation>
        <location evidence="2">Cytoplasm</location>
    </subcellularLocation>
</comment>
<comment type="catalytic activity">
    <reaction evidence="19 22">
        <text>L-seryl-[protein] + ATP = O-phospho-L-seryl-[protein] + ADP + H(+)</text>
        <dbReference type="Rhea" id="RHEA:17989"/>
        <dbReference type="Rhea" id="RHEA-COMP:9863"/>
        <dbReference type="Rhea" id="RHEA-COMP:11604"/>
        <dbReference type="ChEBI" id="CHEBI:15378"/>
        <dbReference type="ChEBI" id="CHEBI:29999"/>
        <dbReference type="ChEBI" id="CHEBI:30616"/>
        <dbReference type="ChEBI" id="CHEBI:83421"/>
        <dbReference type="ChEBI" id="CHEBI:456216"/>
        <dbReference type="EC" id="2.7.11.1"/>
    </reaction>
</comment>
<dbReference type="GO" id="GO:0051607">
    <property type="term" value="P:defense response to virus"/>
    <property type="evidence" value="ECO:0007669"/>
    <property type="project" value="UniProtKB-KW"/>
</dbReference>
<evidence type="ECO:0000256" key="15">
    <source>
        <dbReference type="ARBA" id="ARBA00022842"/>
    </source>
</evidence>
<dbReference type="Pfam" id="PF01163">
    <property type="entry name" value="RIO1"/>
    <property type="match status" value="1"/>
</dbReference>
<evidence type="ECO:0000313" key="25">
    <source>
        <dbReference type="EnsemblMetazoa" id="tetur01g00160.1"/>
    </source>
</evidence>
<keyword evidence="17" id="KW-0051">Antiviral defense</keyword>
<dbReference type="InterPro" id="IPR018935">
    <property type="entry name" value="RIO_kinase_CS"/>
</dbReference>
<organism evidence="25 26">
    <name type="scientific">Tetranychus urticae</name>
    <name type="common">Two-spotted spider mite</name>
    <dbReference type="NCBI Taxonomy" id="32264"/>
    <lineage>
        <taxon>Eukaryota</taxon>
        <taxon>Metazoa</taxon>
        <taxon>Ecdysozoa</taxon>
        <taxon>Arthropoda</taxon>
        <taxon>Chelicerata</taxon>
        <taxon>Arachnida</taxon>
        <taxon>Acari</taxon>
        <taxon>Acariformes</taxon>
        <taxon>Trombidiformes</taxon>
        <taxon>Prostigmata</taxon>
        <taxon>Eleutherengona</taxon>
        <taxon>Raphignathae</taxon>
        <taxon>Tetranychoidea</taxon>
        <taxon>Tetranychidae</taxon>
        <taxon>Tetranychus</taxon>
    </lineage>
</organism>
<dbReference type="GO" id="GO:0005737">
    <property type="term" value="C:cytoplasm"/>
    <property type="evidence" value="ECO:0007669"/>
    <property type="project" value="UniProtKB-SubCell"/>
</dbReference>
<dbReference type="InterPro" id="IPR017406">
    <property type="entry name" value="Ser/Thr_kinase_Rio3"/>
</dbReference>
<comment type="subunit">
    <text evidence="20">Interacts with CASP10. Interacts with IRF3; RIOK3 probably mediates the interaction of TBK1 with IRF3. Associated with 40S pre-ribosomal particles.</text>
</comment>
<feature type="region of interest" description="Disordered" evidence="23">
    <location>
        <begin position="14"/>
        <end position="61"/>
    </location>
</feature>
<keyword evidence="26" id="KW-1185">Reference proteome</keyword>
<comment type="cofactor">
    <cofactor evidence="1 22">
        <name>Mg(2+)</name>
        <dbReference type="ChEBI" id="CHEBI:18420"/>
    </cofactor>
</comment>
<feature type="domain" description="RIO kinase" evidence="24">
    <location>
        <begin position="283"/>
        <end position="526"/>
    </location>
</feature>
<feature type="region of interest" description="Disordered" evidence="23">
    <location>
        <begin position="167"/>
        <end position="193"/>
    </location>
</feature>
<dbReference type="GO" id="GO:0005524">
    <property type="term" value="F:ATP binding"/>
    <property type="evidence" value="ECO:0007669"/>
    <property type="project" value="UniProtKB-UniRule"/>
</dbReference>
<dbReference type="GO" id="GO:0046872">
    <property type="term" value="F:metal ion binding"/>
    <property type="evidence" value="ECO:0007669"/>
    <property type="project" value="UniProtKB-UniRule"/>
</dbReference>
<dbReference type="InterPro" id="IPR000687">
    <property type="entry name" value="RIO_kinase"/>
</dbReference>
<keyword evidence="11 22" id="KW-0479">Metal-binding</keyword>
<keyword evidence="15 22" id="KW-0460">Magnesium</keyword>
<keyword evidence="6" id="KW-0690">Ribosome biogenesis</keyword>
<evidence type="ECO:0000256" key="4">
    <source>
        <dbReference type="ARBA" id="ARBA00012513"/>
    </source>
</evidence>
<evidence type="ECO:0000256" key="8">
    <source>
        <dbReference type="ARBA" id="ARBA00022553"/>
    </source>
</evidence>
<evidence type="ECO:0000256" key="14">
    <source>
        <dbReference type="ARBA" id="ARBA00022840"/>
    </source>
</evidence>
<keyword evidence="5" id="KW-0963">Cytoplasm</keyword>
<comment type="similarity">
    <text evidence="3 22">Belongs to the protein kinase superfamily. RIO-type Ser/Thr kinase family.</text>
</comment>
<dbReference type="Proteomes" id="UP000015104">
    <property type="component" value="Unassembled WGS sequence"/>
</dbReference>